<organism evidence="9 10">
    <name type="scientific">Cryomyces antarcticus</name>
    <dbReference type="NCBI Taxonomy" id="329879"/>
    <lineage>
        <taxon>Eukaryota</taxon>
        <taxon>Fungi</taxon>
        <taxon>Dikarya</taxon>
        <taxon>Ascomycota</taxon>
        <taxon>Pezizomycotina</taxon>
        <taxon>Dothideomycetes</taxon>
        <taxon>Dothideomycetes incertae sedis</taxon>
        <taxon>Cryomyces</taxon>
    </lineage>
</organism>
<dbReference type="InterPro" id="IPR008928">
    <property type="entry name" value="6-hairpin_glycosidase_sf"/>
</dbReference>
<keyword evidence="4 8" id="KW-0732">Signal</keyword>
<keyword evidence="7" id="KW-0326">Glycosidase</keyword>
<protein>
    <recommendedName>
        <fullName evidence="3">mannan endo-1,6-alpha-mannosidase</fullName>
        <ecNumber evidence="3">3.2.1.101</ecNumber>
    </recommendedName>
</protein>
<keyword evidence="5" id="KW-0378">Hydrolase</keyword>
<evidence type="ECO:0000256" key="3">
    <source>
        <dbReference type="ARBA" id="ARBA00012350"/>
    </source>
</evidence>
<proteinExistence type="inferred from homology"/>
<feature type="signal peptide" evidence="8">
    <location>
        <begin position="1"/>
        <end position="23"/>
    </location>
</feature>
<keyword evidence="10" id="KW-1185">Reference proteome</keyword>
<feature type="non-terminal residue" evidence="9">
    <location>
        <position position="119"/>
    </location>
</feature>
<dbReference type="InterPro" id="IPR005198">
    <property type="entry name" value="Glyco_hydro_76"/>
</dbReference>
<dbReference type="EMBL" id="JAVRRA010001088">
    <property type="protein sequence ID" value="KAK5281818.1"/>
    <property type="molecule type" value="Genomic_DNA"/>
</dbReference>
<dbReference type="SUPFAM" id="SSF48208">
    <property type="entry name" value="Six-hairpin glycosidases"/>
    <property type="match status" value="1"/>
</dbReference>
<dbReference type="EC" id="3.2.1.101" evidence="3"/>
<keyword evidence="6" id="KW-0325">Glycoprotein</keyword>
<evidence type="ECO:0000256" key="2">
    <source>
        <dbReference type="ARBA" id="ARBA00009699"/>
    </source>
</evidence>
<dbReference type="Proteomes" id="UP001357485">
    <property type="component" value="Unassembled WGS sequence"/>
</dbReference>
<dbReference type="InterPro" id="IPR014480">
    <property type="entry name" value="Mannan-1_6-alpha_mannosidase"/>
</dbReference>
<evidence type="ECO:0000256" key="4">
    <source>
        <dbReference type="ARBA" id="ARBA00022729"/>
    </source>
</evidence>
<evidence type="ECO:0000256" key="6">
    <source>
        <dbReference type="ARBA" id="ARBA00023180"/>
    </source>
</evidence>
<comment type="caution">
    <text evidence="9">The sequence shown here is derived from an EMBL/GenBank/DDBJ whole genome shotgun (WGS) entry which is preliminary data.</text>
</comment>
<dbReference type="Pfam" id="PF03663">
    <property type="entry name" value="Glyco_hydro_76"/>
    <property type="match status" value="1"/>
</dbReference>
<feature type="chain" id="PRO_5046419619" description="mannan endo-1,6-alpha-mannosidase" evidence="8">
    <location>
        <begin position="24"/>
        <end position="119"/>
    </location>
</feature>
<reference evidence="9 10" key="1">
    <citation type="submission" date="2023-08" db="EMBL/GenBank/DDBJ databases">
        <title>Black Yeasts Isolated from many extreme environments.</title>
        <authorList>
            <person name="Coleine C."/>
            <person name="Stajich J.E."/>
            <person name="Selbmann L."/>
        </authorList>
    </citation>
    <scope>NUCLEOTIDE SEQUENCE [LARGE SCALE GENOMIC DNA]</scope>
    <source>
        <strain evidence="9 10">CCFEE 536</strain>
    </source>
</reference>
<evidence type="ECO:0000313" key="9">
    <source>
        <dbReference type="EMBL" id="KAK5281818.1"/>
    </source>
</evidence>
<comment type="similarity">
    <text evidence="2">Belongs to the glycosyl hydrolase 76 family.</text>
</comment>
<accession>A0ABR0M548</accession>
<comment type="catalytic activity">
    <reaction evidence="1">
        <text>Random hydrolysis of (1-&gt;6)-alpha-D-mannosidic linkages in unbranched (1-&gt;6)-mannans.</text>
        <dbReference type="EC" id="3.2.1.101"/>
    </reaction>
</comment>
<dbReference type="PANTHER" id="PTHR12145">
    <property type="entry name" value="MANNAN ENDO-1,6-ALPHA-MANNOSIDASE DCW1"/>
    <property type="match status" value="1"/>
</dbReference>
<gene>
    <name evidence="9" type="ORF">LTR16_006095</name>
</gene>
<sequence>MKFTTSTMKSLVLAAAGLQIAEALQLDVNNSASIRSASSTIAHGLMKYYVSNATGANPTAVGTLPGLYYWWEAGAMWGGLVDYYAYTNDTSYNPSTTQALLAQVGPDRNYMPPAYFFSL</sequence>
<evidence type="ECO:0000256" key="8">
    <source>
        <dbReference type="SAM" id="SignalP"/>
    </source>
</evidence>
<evidence type="ECO:0000256" key="5">
    <source>
        <dbReference type="ARBA" id="ARBA00022801"/>
    </source>
</evidence>
<name>A0ABR0M548_9PEZI</name>
<dbReference type="PANTHER" id="PTHR12145:SF38">
    <property type="entry name" value="MANNAN ENDO-1,6-ALPHA-MANNOSIDASE"/>
    <property type="match status" value="1"/>
</dbReference>
<evidence type="ECO:0000256" key="1">
    <source>
        <dbReference type="ARBA" id="ARBA00001452"/>
    </source>
</evidence>
<evidence type="ECO:0000256" key="7">
    <source>
        <dbReference type="ARBA" id="ARBA00023295"/>
    </source>
</evidence>
<evidence type="ECO:0000313" key="10">
    <source>
        <dbReference type="Proteomes" id="UP001357485"/>
    </source>
</evidence>